<comment type="caution">
    <text evidence="1">The sequence shown here is derived from an EMBL/GenBank/DDBJ whole genome shotgun (WGS) entry which is preliminary data.</text>
</comment>
<evidence type="ECO:0008006" key="3">
    <source>
        <dbReference type="Google" id="ProtNLM"/>
    </source>
</evidence>
<sequence>MYFSPLLIRLGIVLWLVTLENGVAQVVYTPRNPPVTAFNGLQTIQNDRIKVGVDSRYGGAITYLSVVNGPNMVNNFDLGRQIQIGLYSNPNPYSENGIQPRQDWVGLGWNPIQAGDIYGNPSNVLDFQKTDELLYVKTHPRHFPLNNVLGESYIEHWIKLVGNVVKVHAKATLFRSDKTPYEGRQQEMPCIYLNGHYHNIYAYTGNNPFANDALTKIRPPVSFGDIFPTEPWMASIDDNGFGVGLYSEDSYDWKKGYFGSDLAGDEFTQDASYIANTPFIILDHNITYEWDYEMVVGSLPDIRAYMYAKPRPASGPNYRFDTSRRGWHYFNAVDTGWPIQGYLDIKLTNKQRDLIQSPGVCWKGSNNTKLYLRAAFQTQHNSFRLSWKNPGQSHITRGSDQYLDFPINNDGQFHTYEIDLSKKQNWQESTISQIEFRPPPDGPDVSGWVKLGWLATSADGPKNSPVSGNVPVVTTPVALAPASPTACPPKCVPFVVQKRGK</sequence>
<dbReference type="Proteomes" id="UP001202180">
    <property type="component" value="Unassembled WGS sequence"/>
</dbReference>
<dbReference type="EMBL" id="JALPRF010000001">
    <property type="protein sequence ID" value="MCK8490761.1"/>
    <property type="molecule type" value="Genomic_DNA"/>
</dbReference>
<organism evidence="1 2">
    <name type="scientific">Spirosoma liriopis</name>
    <dbReference type="NCBI Taxonomy" id="2937440"/>
    <lineage>
        <taxon>Bacteria</taxon>
        <taxon>Pseudomonadati</taxon>
        <taxon>Bacteroidota</taxon>
        <taxon>Cytophagia</taxon>
        <taxon>Cytophagales</taxon>
        <taxon>Cytophagaceae</taxon>
        <taxon>Spirosoma</taxon>
    </lineage>
</organism>
<evidence type="ECO:0000313" key="1">
    <source>
        <dbReference type="EMBL" id="MCK8490761.1"/>
    </source>
</evidence>
<keyword evidence="2" id="KW-1185">Reference proteome</keyword>
<reference evidence="1 2" key="1">
    <citation type="submission" date="2022-04" db="EMBL/GenBank/DDBJ databases">
        <title>Spirosoma sp. strain RP8 genome sequencing and assembly.</title>
        <authorList>
            <person name="Jung Y."/>
        </authorList>
    </citation>
    <scope>NUCLEOTIDE SEQUENCE [LARGE SCALE GENOMIC DNA]</scope>
    <source>
        <strain evidence="1 2">RP8</strain>
    </source>
</reference>
<accession>A0ABT0HF27</accession>
<dbReference type="RefSeq" id="WP_248475567.1">
    <property type="nucleotide sequence ID" value="NZ_JALPRF010000001.1"/>
</dbReference>
<name>A0ABT0HF27_9BACT</name>
<protein>
    <recommendedName>
        <fullName evidence="3">DUF946 domain-containing protein</fullName>
    </recommendedName>
</protein>
<proteinExistence type="predicted"/>
<evidence type="ECO:0000313" key="2">
    <source>
        <dbReference type="Proteomes" id="UP001202180"/>
    </source>
</evidence>
<gene>
    <name evidence="1" type="ORF">M0L20_02790</name>
</gene>